<accession>A0A7J7EFM0</accession>
<evidence type="ECO:0000256" key="7">
    <source>
        <dbReference type="ARBA" id="ARBA00023040"/>
    </source>
</evidence>
<feature type="transmembrane region" description="Helical" evidence="11">
    <location>
        <begin position="42"/>
        <end position="61"/>
    </location>
</feature>
<keyword evidence="3 11" id="KW-1003">Cell membrane</keyword>
<evidence type="ECO:0000256" key="10">
    <source>
        <dbReference type="ARBA" id="ARBA00023224"/>
    </source>
</evidence>
<comment type="caution">
    <text evidence="11">Lacks conserved residue(s) required for the propagation of feature annotation.</text>
</comment>
<keyword evidence="10 11" id="KW-0807">Transducer</keyword>
<comment type="caution">
    <text evidence="12">The sequence shown here is derived from an EMBL/GenBank/DDBJ whole genome shotgun (WGS) entry which is preliminary data.</text>
</comment>
<keyword evidence="5 11" id="KW-0812">Transmembrane</keyword>
<reference evidence="12 13" key="1">
    <citation type="journal article" date="2020" name="Mol. Biol. Evol.">
        <title>Interspecific Gene Flow and the Evolution of Specialization in Black and White Rhinoceros.</title>
        <authorList>
            <person name="Moodley Y."/>
            <person name="Westbury M.V."/>
            <person name="Russo I.M."/>
            <person name="Gopalakrishnan S."/>
            <person name="Rakotoarivelo A."/>
            <person name="Olsen R.A."/>
            <person name="Prost S."/>
            <person name="Tunstall T."/>
            <person name="Ryder O.A."/>
            <person name="Dalen L."/>
            <person name="Bruford M.W."/>
        </authorList>
    </citation>
    <scope>NUCLEOTIDE SEQUENCE [LARGE SCALE GENOMIC DNA]</scope>
    <source>
        <strain evidence="12">SBR-YM</strain>
        <tissue evidence="12">Skin</tissue>
    </source>
</reference>
<evidence type="ECO:0000313" key="12">
    <source>
        <dbReference type="EMBL" id="KAF5914394.1"/>
    </source>
</evidence>
<evidence type="ECO:0000256" key="11">
    <source>
        <dbReference type="RuleBase" id="RU364061"/>
    </source>
</evidence>
<organism evidence="12 13">
    <name type="scientific">Diceros bicornis minor</name>
    <name type="common">South-central black rhinoceros</name>
    <dbReference type="NCBI Taxonomy" id="77932"/>
    <lineage>
        <taxon>Eukaryota</taxon>
        <taxon>Metazoa</taxon>
        <taxon>Chordata</taxon>
        <taxon>Craniata</taxon>
        <taxon>Vertebrata</taxon>
        <taxon>Euteleostomi</taxon>
        <taxon>Mammalia</taxon>
        <taxon>Eutheria</taxon>
        <taxon>Laurasiatheria</taxon>
        <taxon>Perissodactyla</taxon>
        <taxon>Rhinocerotidae</taxon>
        <taxon>Diceros</taxon>
    </lineage>
</organism>
<protein>
    <recommendedName>
        <fullName evidence="11">Vomeronasal type-1 receptor</fullName>
    </recommendedName>
</protein>
<keyword evidence="7 11" id="KW-0297">G-protein coupled receptor</keyword>
<keyword evidence="9 11" id="KW-0675">Receptor</keyword>
<dbReference type="Proteomes" id="UP000551758">
    <property type="component" value="Unassembled WGS sequence"/>
</dbReference>
<dbReference type="PANTHER" id="PTHR24062">
    <property type="entry name" value="VOMERONASAL TYPE-1 RECEPTOR"/>
    <property type="match status" value="1"/>
</dbReference>
<keyword evidence="8 11" id="KW-0472">Membrane</keyword>
<evidence type="ECO:0000256" key="5">
    <source>
        <dbReference type="ARBA" id="ARBA00022692"/>
    </source>
</evidence>
<name>A0A7J7EFM0_DICBM</name>
<evidence type="ECO:0000256" key="4">
    <source>
        <dbReference type="ARBA" id="ARBA00022507"/>
    </source>
</evidence>
<evidence type="ECO:0000313" key="13">
    <source>
        <dbReference type="Proteomes" id="UP000551758"/>
    </source>
</evidence>
<comment type="subcellular location">
    <subcellularLocation>
        <location evidence="1 11">Cell membrane</location>
        <topology evidence="1 11">Multi-pass membrane protein</topology>
    </subcellularLocation>
</comment>
<dbReference type="GO" id="GO:0005886">
    <property type="term" value="C:plasma membrane"/>
    <property type="evidence" value="ECO:0007669"/>
    <property type="project" value="UniProtKB-SubCell"/>
</dbReference>
<evidence type="ECO:0000256" key="1">
    <source>
        <dbReference type="ARBA" id="ARBA00004651"/>
    </source>
</evidence>
<dbReference type="GO" id="GO:0016503">
    <property type="term" value="F:pheromone receptor activity"/>
    <property type="evidence" value="ECO:0007669"/>
    <property type="project" value="InterPro"/>
</dbReference>
<keyword evidence="13" id="KW-1185">Reference proteome</keyword>
<evidence type="ECO:0000256" key="6">
    <source>
        <dbReference type="ARBA" id="ARBA00022989"/>
    </source>
</evidence>
<dbReference type="EMBL" id="JACDTQ010003275">
    <property type="protein sequence ID" value="KAF5914394.1"/>
    <property type="molecule type" value="Genomic_DNA"/>
</dbReference>
<dbReference type="Pfam" id="PF03402">
    <property type="entry name" value="V1R"/>
    <property type="match status" value="1"/>
</dbReference>
<gene>
    <name evidence="12" type="ORF">HPG69_007590</name>
</gene>
<evidence type="ECO:0000256" key="2">
    <source>
        <dbReference type="ARBA" id="ARBA00010663"/>
    </source>
</evidence>
<dbReference type="InterPro" id="IPR004072">
    <property type="entry name" value="Vmron_rcpt_1"/>
</dbReference>
<evidence type="ECO:0000256" key="3">
    <source>
        <dbReference type="ARBA" id="ARBA00022475"/>
    </source>
</evidence>
<dbReference type="AlphaFoldDB" id="A0A7J7EFM0"/>
<comment type="similarity">
    <text evidence="2 11">Belongs to the G-protein coupled receptor 1 family.</text>
</comment>
<dbReference type="GO" id="GO:0019236">
    <property type="term" value="P:response to pheromone"/>
    <property type="evidence" value="ECO:0007669"/>
    <property type="project" value="UniProtKB-KW"/>
</dbReference>
<evidence type="ECO:0000256" key="8">
    <source>
        <dbReference type="ARBA" id="ARBA00023136"/>
    </source>
</evidence>
<proteinExistence type="inferred from homology"/>
<keyword evidence="6 11" id="KW-1133">Transmembrane helix</keyword>
<keyword evidence="4 11" id="KW-0589">Pheromone response</keyword>
<sequence>MMVGFGLKDFLNDFGCKLVFYAIMISPLNPRWAELKVKAPKYIGTSTILCWILNMMLDIILPLHITDKRNKANFTQKVDYGYFFNNPSFWLKNTSTRIAACFPTVSPYLLLSHDSRVSRVCFA</sequence>
<evidence type="ECO:0000256" key="9">
    <source>
        <dbReference type="ARBA" id="ARBA00023170"/>
    </source>
</evidence>